<dbReference type="InterPro" id="IPR049142">
    <property type="entry name" value="MS_channel_1st"/>
</dbReference>
<keyword evidence="3" id="KW-1003">Cell membrane</keyword>
<feature type="domain" description="Mechanosensitive ion channel MscS" evidence="8">
    <location>
        <begin position="188"/>
        <end position="253"/>
    </location>
</feature>
<dbReference type="InterPro" id="IPR006685">
    <property type="entry name" value="MscS_channel_2nd"/>
</dbReference>
<dbReference type="Proteomes" id="UP000231632">
    <property type="component" value="Unassembled WGS sequence"/>
</dbReference>
<evidence type="ECO:0000313" key="11">
    <source>
        <dbReference type="EMBL" id="GAV21374.1"/>
    </source>
</evidence>
<organism evidence="11 12">
    <name type="scientific">Mariprofundus micogutta</name>
    <dbReference type="NCBI Taxonomy" id="1921010"/>
    <lineage>
        <taxon>Bacteria</taxon>
        <taxon>Pseudomonadati</taxon>
        <taxon>Pseudomonadota</taxon>
        <taxon>Candidatius Mariprofundia</taxon>
        <taxon>Mariprofundales</taxon>
        <taxon>Mariprofundaceae</taxon>
        <taxon>Mariprofundus</taxon>
    </lineage>
</organism>
<dbReference type="InterPro" id="IPR023408">
    <property type="entry name" value="MscS_beta-dom_sf"/>
</dbReference>
<evidence type="ECO:0000256" key="3">
    <source>
        <dbReference type="ARBA" id="ARBA00022475"/>
    </source>
</evidence>
<evidence type="ECO:0000256" key="2">
    <source>
        <dbReference type="ARBA" id="ARBA00008017"/>
    </source>
</evidence>
<feature type="transmembrane region" description="Helical" evidence="7">
    <location>
        <begin position="20"/>
        <end position="39"/>
    </location>
</feature>
<feature type="transmembrane region" description="Helical" evidence="7">
    <location>
        <begin position="139"/>
        <end position="160"/>
    </location>
</feature>
<evidence type="ECO:0000256" key="7">
    <source>
        <dbReference type="SAM" id="Phobius"/>
    </source>
</evidence>
<name>A0A1L8CR76_9PROT</name>
<dbReference type="Gene3D" id="2.30.30.60">
    <property type="match status" value="1"/>
</dbReference>
<dbReference type="OrthoDB" id="5288997at2"/>
<keyword evidence="5 7" id="KW-1133">Transmembrane helix</keyword>
<feature type="transmembrane region" description="Helical" evidence="7">
    <location>
        <begin position="166"/>
        <end position="186"/>
    </location>
</feature>
<dbReference type="AlphaFoldDB" id="A0A1L8CR76"/>
<dbReference type="SUPFAM" id="SSF82689">
    <property type="entry name" value="Mechanosensitive channel protein MscS (YggB), C-terminal domain"/>
    <property type="match status" value="1"/>
</dbReference>
<evidence type="ECO:0000256" key="6">
    <source>
        <dbReference type="ARBA" id="ARBA00023136"/>
    </source>
</evidence>
<proteinExistence type="inferred from homology"/>
<feature type="transmembrane region" description="Helical" evidence="7">
    <location>
        <begin position="60"/>
        <end position="85"/>
    </location>
</feature>
<dbReference type="InterPro" id="IPR010920">
    <property type="entry name" value="LSM_dom_sf"/>
</dbReference>
<feature type="transmembrane region" description="Helical" evidence="7">
    <location>
        <begin position="105"/>
        <end position="127"/>
    </location>
</feature>
<gene>
    <name evidence="11" type="ORF">MMIC_P2358</name>
</gene>
<accession>A0A1L8CR76</accession>
<dbReference type="InterPro" id="IPR011014">
    <property type="entry name" value="MscS_channel_TM-2"/>
</dbReference>
<dbReference type="EMBL" id="BDFD01000029">
    <property type="protein sequence ID" value="GAV21374.1"/>
    <property type="molecule type" value="Genomic_DNA"/>
</dbReference>
<keyword evidence="4 7" id="KW-0812">Transmembrane</keyword>
<reference evidence="11 12" key="1">
    <citation type="journal article" date="2017" name="Arch. Microbiol.">
        <title>Mariprofundus micogutta sp. nov., a novel iron-oxidizing zetaproteobacterium isolated from a deep-sea hydrothermal field at the Bayonnaise knoll of the Izu-Ogasawara arc, and a description of Mariprofundales ord. nov. and Zetaproteobacteria classis nov.</title>
        <authorList>
            <person name="Makita H."/>
            <person name="Tanaka E."/>
            <person name="Mitsunobu S."/>
            <person name="Miyazaki M."/>
            <person name="Nunoura T."/>
            <person name="Uematsu K."/>
            <person name="Takaki Y."/>
            <person name="Nishi S."/>
            <person name="Shimamura S."/>
            <person name="Takai K."/>
        </authorList>
    </citation>
    <scope>NUCLEOTIDE SEQUENCE [LARGE SCALE GENOMIC DNA]</scope>
    <source>
        <strain evidence="11 12">ET2</strain>
    </source>
</reference>
<dbReference type="Gene3D" id="3.30.70.100">
    <property type="match status" value="1"/>
</dbReference>
<feature type="domain" description="Mechanosensitive ion channel transmembrane helices 2/3" evidence="10">
    <location>
        <begin position="147"/>
        <end position="187"/>
    </location>
</feature>
<dbReference type="Pfam" id="PF00924">
    <property type="entry name" value="MS_channel_2nd"/>
    <property type="match status" value="1"/>
</dbReference>
<dbReference type="InterPro" id="IPR049278">
    <property type="entry name" value="MS_channel_C"/>
</dbReference>
<dbReference type="GO" id="GO:0005886">
    <property type="term" value="C:plasma membrane"/>
    <property type="evidence" value="ECO:0007669"/>
    <property type="project" value="UniProtKB-SubCell"/>
</dbReference>
<keyword evidence="12" id="KW-1185">Reference proteome</keyword>
<comment type="similarity">
    <text evidence="2">Belongs to the MscS (TC 1.A.23) family.</text>
</comment>
<dbReference type="Gene3D" id="1.10.287.1260">
    <property type="match status" value="1"/>
</dbReference>
<evidence type="ECO:0000259" key="8">
    <source>
        <dbReference type="Pfam" id="PF00924"/>
    </source>
</evidence>
<evidence type="ECO:0000259" key="10">
    <source>
        <dbReference type="Pfam" id="PF21088"/>
    </source>
</evidence>
<dbReference type="SUPFAM" id="SSF82861">
    <property type="entry name" value="Mechanosensitive channel protein MscS (YggB), transmembrane region"/>
    <property type="match status" value="1"/>
</dbReference>
<comment type="caution">
    <text evidence="11">The sequence shown here is derived from an EMBL/GenBank/DDBJ whole genome shotgun (WGS) entry which is preliminary data.</text>
</comment>
<protein>
    <submittedName>
        <fullName evidence="11">MscS family membrane protein</fullName>
    </submittedName>
</protein>
<evidence type="ECO:0000256" key="1">
    <source>
        <dbReference type="ARBA" id="ARBA00004651"/>
    </source>
</evidence>
<sequence length="363" mass="40665">MQEIWTQLSDTMFLDIPLSRWIIAGFILFIMVIARTLVITSFRTVSQKLASRTKTKLDDVLLTAAERPAGLLVYVIGIVMSVHALNPPVDTFPLITIADNAARMLSIFTGIWFLWRMIEGLAAYFSARARETESSMDDQLVPFVSKTLKIFLALTGVLVMAQNMGYSISGLLASLGIGGIAIAMAAKDTIANVFGSIMILVDRPFTVGDWIKTSEFEGVVEEIGFRSTKIRTFAKTLVNVPNSSLANMVIDNIDARSVRRIKMRIGLTYDTTPAQMDAAIKGIEEILCNHPGVDQSYKLVKFDEFEDSSLSIFLYYFSASKVWDEYLQVRQEVNLEIMQLLEEQKLEFAFPTRTLHIENQASQ</sequence>
<dbReference type="Pfam" id="PF21088">
    <property type="entry name" value="MS_channel_1st"/>
    <property type="match status" value="1"/>
</dbReference>
<keyword evidence="6 7" id="KW-0472">Membrane</keyword>
<dbReference type="InterPro" id="IPR045042">
    <property type="entry name" value="YnaI-like"/>
</dbReference>
<comment type="subcellular location">
    <subcellularLocation>
        <location evidence="1">Cell membrane</location>
        <topology evidence="1">Multi-pass membrane protein</topology>
    </subcellularLocation>
</comment>
<evidence type="ECO:0000259" key="9">
    <source>
        <dbReference type="Pfam" id="PF21082"/>
    </source>
</evidence>
<dbReference type="InterPro" id="IPR011066">
    <property type="entry name" value="MscS_channel_C_sf"/>
</dbReference>
<evidence type="ECO:0000256" key="5">
    <source>
        <dbReference type="ARBA" id="ARBA00022989"/>
    </source>
</evidence>
<evidence type="ECO:0000313" key="12">
    <source>
        <dbReference type="Proteomes" id="UP000231632"/>
    </source>
</evidence>
<dbReference type="GO" id="GO:0008381">
    <property type="term" value="F:mechanosensitive monoatomic ion channel activity"/>
    <property type="evidence" value="ECO:0007669"/>
    <property type="project" value="UniProtKB-ARBA"/>
</dbReference>
<evidence type="ECO:0000256" key="4">
    <source>
        <dbReference type="ARBA" id="ARBA00022692"/>
    </source>
</evidence>
<dbReference type="SUPFAM" id="SSF50182">
    <property type="entry name" value="Sm-like ribonucleoproteins"/>
    <property type="match status" value="1"/>
</dbReference>
<dbReference type="PANTHER" id="PTHR43634:SF2">
    <property type="entry name" value="LOW CONDUCTANCE MECHANOSENSITIVE CHANNEL YNAI"/>
    <property type="match status" value="1"/>
</dbReference>
<dbReference type="Pfam" id="PF21082">
    <property type="entry name" value="MS_channel_3rd"/>
    <property type="match status" value="1"/>
</dbReference>
<dbReference type="RefSeq" id="WP_072660668.1">
    <property type="nucleotide sequence ID" value="NZ_BDFD01000029.1"/>
</dbReference>
<feature type="domain" description="Mechanosensitive ion channel MscS C-terminal" evidence="9">
    <location>
        <begin position="261"/>
        <end position="348"/>
    </location>
</feature>
<dbReference type="PANTHER" id="PTHR43634">
    <property type="entry name" value="OW CONDUCTANCE MECHANOSENSITIVE CHANNEL"/>
    <property type="match status" value="1"/>
</dbReference>